<dbReference type="Pfam" id="PF00566">
    <property type="entry name" value="RabGAP-TBC"/>
    <property type="match status" value="1"/>
</dbReference>
<dbReference type="PANTHER" id="PTHR22957">
    <property type="entry name" value="TBC1 DOMAIN FAMILY MEMBER GTPASE-ACTIVATING PROTEIN"/>
    <property type="match status" value="1"/>
</dbReference>
<evidence type="ECO:0000313" key="4">
    <source>
        <dbReference type="EMBL" id="VDD82414.1"/>
    </source>
</evidence>
<evidence type="ECO:0000313" key="5">
    <source>
        <dbReference type="Proteomes" id="UP000267029"/>
    </source>
</evidence>
<feature type="domain" description="Rab-GAP TBC" evidence="3">
    <location>
        <begin position="1"/>
        <end position="68"/>
    </location>
</feature>
<reference evidence="4 5" key="1">
    <citation type="submission" date="2018-10" db="EMBL/GenBank/DDBJ databases">
        <authorList>
            <consortium name="Pathogen Informatics"/>
        </authorList>
    </citation>
    <scope>NUCLEOTIDE SEQUENCE [LARGE SCALE GENOMIC DNA]</scope>
</reference>
<dbReference type="STRING" id="53468.A0A0R3UL79"/>
<gene>
    <name evidence="4" type="ORF">MCOS_LOCUS8417</name>
</gene>
<protein>
    <submittedName>
        <fullName evidence="6">Rab-GAP TBC domain-containing protein</fullName>
    </submittedName>
</protein>
<dbReference type="WBParaSite" id="MCU_005886-RA">
    <property type="protein sequence ID" value="MCU_005886-RA"/>
    <property type="gene ID" value="MCU_005886"/>
</dbReference>
<dbReference type="InterPro" id="IPR035969">
    <property type="entry name" value="Rab-GAP_TBC_sf"/>
</dbReference>
<evidence type="ECO:0000259" key="3">
    <source>
        <dbReference type="PROSITE" id="PS50086"/>
    </source>
</evidence>
<keyword evidence="1" id="KW-0343">GTPase activation</keyword>
<feature type="region of interest" description="Disordered" evidence="2">
    <location>
        <begin position="186"/>
        <end position="208"/>
    </location>
</feature>
<dbReference type="Gene3D" id="1.10.472.80">
    <property type="entry name" value="Ypt/Rab-GAP domain of gyp1p, domain 3"/>
    <property type="match status" value="1"/>
</dbReference>
<keyword evidence="5" id="KW-1185">Reference proteome</keyword>
<evidence type="ECO:0000256" key="2">
    <source>
        <dbReference type="SAM" id="MobiDB-lite"/>
    </source>
</evidence>
<dbReference type="PROSITE" id="PS50086">
    <property type="entry name" value="TBC_RABGAP"/>
    <property type="match status" value="1"/>
</dbReference>
<dbReference type="Proteomes" id="UP000267029">
    <property type="component" value="Unassembled WGS sequence"/>
</dbReference>
<dbReference type="EMBL" id="UXSR01005508">
    <property type="protein sequence ID" value="VDD82414.1"/>
    <property type="molecule type" value="Genomic_DNA"/>
</dbReference>
<dbReference type="OrthoDB" id="10264062at2759"/>
<accession>A0A0R3UL79</accession>
<reference evidence="6" key="2">
    <citation type="submission" date="2019-11" db="UniProtKB">
        <authorList>
            <consortium name="WormBaseParasite"/>
        </authorList>
    </citation>
    <scope>IDENTIFICATION</scope>
</reference>
<proteinExistence type="predicted"/>
<evidence type="ECO:0000313" key="6">
    <source>
        <dbReference type="WBParaSite" id="MCU_005886-RA"/>
    </source>
</evidence>
<dbReference type="PANTHER" id="PTHR22957:SF645">
    <property type="entry name" value="LD27216P"/>
    <property type="match status" value="1"/>
</dbReference>
<name>A0A0R3UL79_MESCO</name>
<dbReference type="SUPFAM" id="SSF47923">
    <property type="entry name" value="Ypt/Rab-GAP domain of gyp1p"/>
    <property type="match status" value="1"/>
</dbReference>
<sequence length="208" mass="23395">MDGPSSLTNQFVQLFKLIEILMPRFAHFLRKMEATSMNFCFKWFLIIFKREFSYDDIKILWEALWSDSAPKNFQLLIAVAIFDAEADSIMRSCSDISQILQYINGLSEKINLQMVLSRAQGIYNQLTEVKDRLPSEVAITLGFVPAPSSASDGDYRGDSDFLPVDDCDFILETATSQMVDAEVGEEATDQDGSYANYSAGESPTDTFL</sequence>
<evidence type="ECO:0000256" key="1">
    <source>
        <dbReference type="ARBA" id="ARBA00022468"/>
    </source>
</evidence>
<feature type="compositionally biased region" description="Polar residues" evidence="2">
    <location>
        <begin position="190"/>
        <end position="208"/>
    </location>
</feature>
<dbReference type="GO" id="GO:0005096">
    <property type="term" value="F:GTPase activator activity"/>
    <property type="evidence" value="ECO:0007669"/>
    <property type="project" value="UniProtKB-KW"/>
</dbReference>
<dbReference type="AlphaFoldDB" id="A0A0R3UL79"/>
<dbReference type="InterPro" id="IPR000195">
    <property type="entry name" value="Rab-GAP-TBC_dom"/>
</dbReference>
<organism evidence="6">
    <name type="scientific">Mesocestoides corti</name>
    <name type="common">Flatworm</name>
    <dbReference type="NCBI Taxonomy" id="53468"/>
    <lineage>
        <taxon>Eukaryota</taxon>
        <taxon>Metazoa</taxon>
        <taxon>Spiralia</taxon>
        <taxon>Lophotrochozoa</taxon>
        <taxon>Platyhelminthes</taxon>
        <taxon>Cestoda</taxon>
        <taxon>Eucestoda</taxon>
        <taxon>Cyclophyllidea</taxon>
        <taxon>Mesocestoididae</taxon>
        <taxon>Mesocestoides</taxon>
    </lineage>
</organism>